<dbReference type="InterPro" id="IPR050397">
    <property type="entry name" value="Env_Response_Regulators"/>
</dbReference>
<gene>
    <name evidence="2" type="ordered locus">Cyan7425_1592</name>
</gene>
<dbReference type="InterPro" id="IPR018490">
    <property type="entry name" value="cNMP-bd_dom_sf"/>
</dbReference>
<dbReference type="eggNOG" id="COG0664">
    <property type="taxonomic scope" value="Bacteria"/>
</dbReference>
<name>B8HQH2_CYAP4</name>
<dbReference type="PANTHER" id="PTHR24567:SF74">
    <property type="entry name" value="HTH-TYPE TRANSCRIPTIONAL REGULATOR ARCR"/>
    <property type="match status" value="1"/>
</dbReference>
<organism evidence="2">
    <name type="scientific">Cyanothece sp. (strain PCC 7425 / ATCC 29141)</name>
    <dbReference type="NCBI Taxonomy" id="395961"/>
    <lineage>
        <taxon>Bacteria</taxon>
        <taxon>Bacillati</taxon>
        <taxon>Cyanobacteriota</taxon>
        <taxon>Cyanophyceae</taxon>
        <taxon>Gomontiellales</taxon>
        <taxon>Cyanothecaceae</taxon>
        <taxon>Cyanothece</taxon>
    </lineage>
</organism>
<dbReference type="PANTHER" id="PTHR24567">
    <property type="entry name" value="CRP FAMILY TRANSCRIPTIONAL REGULATORY PROTEIN"/>
    <property type="match status" value="1"/>
</dbReference>
<dbReference type="KEGG" id="cyn:Cyan7425_1592"/>
<dbReference type="OrthoDB" id="951557at2"/>
<dbReference type="SMART" id="SM00100">
    <property type="entry name" value="cNMP"/>
    <property type="match status" value="2"/>
</dbReference>
<evidence type="ECO:0000259" key="1">
    <source>
        <dbReference type="PROSITE" id="PS50042"/>
    </source>
</evidence>
<sequence length="368" mass="40900">MSEILLQALTTRDIDWLAQIGKHQQVPVGVVLSSLQSGEIYIVLDGKVQLTTQGGQNSILGSAFAALESQPLDMELAELGEGELIGETLLFNHHSPPFKIISLEPVKLLCVSYQLLKQRLEEDWAFAARFYRAIALLLLNRMETLVQKLLLKKRLQIKPLQNVPLLLSQLRDSDVDWLAQQGQVQGFAPGDVLIKAGQRPDSLHILLQGKLGVSVSPERRSLSRAFAALEAKGVEETSLDSEFVRLEPGEMSGEMTIVDDRLATTTTRALEPVLVLTISRQQLLLKLQQDVGFAARFYRVVAMLLSARFQGLVDRLGYGRGNYQVGSSLATEVNYENELDLAELDQLTLGAARFEWMLKRLQLNKKGA</sequence>
<dbReference type="HOGENOM" id="CLU_757953_0_0_3"/>
<protein>
    <submittedName>
        <fullName evidence="2">Cyclic nucleotide-binding protein</fullName>
    </submittedName>
</protein>
<proteinExistence type="predicted"/>
<dbReference type="EMBL" id="CP001344">
    <property type="protein sequence ID" value="ACL43962.1"/>
    <property type="molecule type" value="Genomic_DNA"/>
</dbReference>
<feature type="domain" description="Cyclic nucleotide-binding" evidence="1">
    <location>
        <begin position="30"/>
        <end position="120"/>
    </location>
</feature>
<dbReference type="AlphaFoldDB" id="B8HQH2"/>
<dbReference type="SUPFAM" id="SSF51206">
    <property type="entry name" value="cAMP-binding domain-like"/>
    <property type="match status" value="2"/>
</dbReference>
<dbReference type="GO" id="GO:0005829">
    <property type="term" value="C:cytosol"/>
    <property type="evidence" value="ECO:0007669"/>
    <property type="project" value="TreeGrafter"/>
</dbReference>
<reference evidence="2" key="1">
    <citation type="submission" date="2009-01" db="EMBL/GenBank/DDBJ databases">
        <title>Complete sequence of chromosome Cyanothece sp. PCC 7425.</title>
        <authorList>
            <consortium name="US DOE Joint Genome Institute"/>
            <person name="Lucas S."/>
            <person name="Copeland A."/>
            <person name="Lapidus A."/>
            <person name="Glavina del Rio T."/>
            <person name="Dalin E."/>
            <person name="Tice H."/>
            <person name="Bruce D."/>
            <person name="Goodwin L."/>
            <person name="Pitluck S."/>
            <person name="Sims D."/>
            <person name="Meineke L."/>
            <person name="Brettin T."/>
            <person name="Detter J.C."/>
            <person name="Han C."/>
            <person name="Larimer F."/>
            <person name="Land M."/>
            <person name="Hauser L."/>
            <person name="Kyrpides N."/>
            <person name="Ovchinnikova G."/>
            <person name="Liberton M."/>
            <person name="Stoeckel J."/>
            <person name="Banerjee A."/>
            <person name="Singh A."/>
            <person name="Page L."/>
            <person name="Sato H."/>
            <person name="Zhao L."/>
            <person name="Sherman L."/>
            <person name="Pakrasi H."/>
            <person name="Richardson P."/>
        </authorList>
    </citation>
    <scope>NUCLEOTIDE SEQUENCE</scope>
    <source>
        <strain evidence="2">PCC 7425</strain>
    </source>
</reference>
<evidence type="ECO:0000313" key="2">
    <source>
        <dbReference type="EMBL" id="ACL43962.1"/>
    </source>
</evidence>
<dbReference type="CDD" id="cd00038">
    <property type="entry name" value="CAP_ED"/>
    <property type="match status" value="2"/>
</dbReference>
<dbReference type="Gene3D" id="2.60.120.10">
    <property type="entry name" value="Jelly Rolls"/>
    <property type="match status" value="2"/>
</dbReference>
<dbReference type="InterPro" id="IPR014710">
    <property type="entry name" value="RmlC-like_jellyroll"/>
</dbReference>
<dbReference type="GO" id="GO:0003700">
    <property type="term" value="F:DNA-binding transcription factor activity"/>
    <property type="evidence" value="ECO:0007669"/>
    <property type="project" value="TreeGrafter"/>
</dbReference>
<feature type="domain" description="Cyclic nucleotide-binding" evidence="1">
    <location>
        <begin position="166"/>
        <end position="283"/>
    </location>
</feature>
<dbReference type="STRING" id="395961.Cyan7425_1592"/>
<accession>B8HQH2</accession>
<dbReference type="Pfam" id="PF00027">
    <property type="entry name" value="cNMP_binding"/>
    <property type="match status" value="1"/>
</dbReference>
<dbReference type="InterPro" id="IPR000595">
    <property type="entry name" value="cNMP-bd_dom"/>
</dbReference>
<dbReference type="PROSITE" id="PS50042">
    <property type="entry name" value="CNMP_BINDING_3"/>
    <property type="match status" value="2"/>
</dbReference>